<accession>A0A246WTL7</accession>
<evidence type="ECO:0000256" key="4">
    <source>
        <dbReference type="ARBA" id="ARBA00023204"/>
    </source>
</evidence>
<dbReference type="PANTHER" id="PTHR47810">
    <property type="entry name" value="DNA LIGASE"/>
    <property type="match status" value="1"/>
</dbReference>
<dbReference type="GO" id="GO:0006281">
    <property type="term" value="P:DNA repair"/>
    <property type="evidence" value="ECO:0007669"/>
    <property type="project" value="UniProtKB-KW"/>
</dbReference>
<dbReference type="Proteomes" id="UP000197596">
    <property type="component" value="Unassembled WGS sequence"/>
</dbReference>
<dbReference type="PANTHER" id="PTHR47810:SF1">
    <property type="entry name" value="DNA LIGASE B"/>
    <property type="match status" value="1"/>
</dbReference>
<dbReference type="SUPFAM" id="SSF56091">
    <property type="entry name" value="DNA ligase/mRNA capping enzyme, catalytic domain"/>
    <property type="match status" value="1"/>
</dbReference>
<evidence type="ECO:0000256" key="2">
    <source>
        <dbReference type="ARBA" id="ARBA00022705"/>
    </source>
</evidence>
<feature type="domain" description="DNA ligase OB-like" evidence="5">
    <location>
        <begin position="233"/>
        <end position="297"/>
    </location>
</feature>
<dbReference type="InterPro" id="IPR050326">
    <property type="entry name" value="NAD_dep_DNA_ligaseB"/>
</dbReference>
<reference evidence="6 7" key="1">
    <citation type="submission" date="2017-06" db="EMBL/GenBank/DDBJ databases">
        <title>Herbaspirillum phytohormonus sp. nov., isolated from the root nodule of Robinia pseudoacacia in lead-zinc mine.</title>
        <authorList>
            <person name="Fan M."/>
            <person name="Lin Y."/>
        </authorList>
    </citation>
    <scope>NUCLEOTIDE SEQUENCE [LARGE SCALE GENOMIC DNA]</scope>
    <source>
        <strain evidence="6 7">HZ10</strain>
    </source>
</reference>
<evidence type="ECO:0000259" key="5">
    <source>
        <dbReference type="Pfam" id="PF14743"/>
    </source>
</evidence>
<dbReference type="InterPro" id="IPR012340">
    <property type="entry name" value="NA-bd_OB-fold"/>
</dbReference>
<sequence>MDISRNFPFFDFPSRRRGHDAGRRAWLRLLPVAALFPGALAVAGKPPLMLANSYREGVLLQDYWVSEKYDGIRAFWDGARLLTRGGEVIQAPSWFVRGWPAQAMDGELWGGRGRFEETVSTVRQQTPDEAAWRAISFMVFDLPREPGSFDRRLAALGPLVASLRQPWVEAVRQRKVASHQALQQLLEDVEHQGGEGLVLHRGASLYKPERNDDLLKFKSMEDAEARVVDYLAGKGKYQGMVGALVVETPQGLRFSIGSGLSDAQRRDPPPVGSIVTYRYRGLHGSGKPRFAALLRQRNE</sequence>
<protein>
    <submittedName>
        <fullName evidence="6">DNA ligase</fullName>
    </submittedName>
</protein>
<comment type="caution">
    <text evidence="6">The sequence shown here is derived from an EMBL/GenBank/DDBJ whole genome shotgun (WGS) entry which is preliminary data.</text>
</comment>
<keyword evidence="3" id="KW-0227">DNA damage</keyword>
<gene>
    <name evidence="6" type="ORF">CEJ42_06570</name>
</gene>
<keyword evidence="1 6" id="KW-0436">Ligase</keyword>
<dbReference type="RefSeq" id="WP_088750413.1">
    <property type="nucleotide sequence ID" value="NZ_NJGU01000003.1"/>
</dbReference>
<evidence type="ECO:0000313" key="7">
    <source>
        <dbReference type="Proteomes" id="UP000197596"/>
    </source>
</evidence>
<dbReference type="InterPro" id="IPR029319">
    <property type="entry name" value="DNA_ligase_OB"/>
</dbReference>
<dbReference type="CDD" id="cd08041">
    <property type="entry name" value="OBF_kDNA_ligase_like"/>
    <property type="match status" value="1"/>
</dbReference>
<dbReference type="Gene3D" id="3.30.470.30">
    <property type="entry name" value="DNA ligase/mRNA capping enzyme"/>
    <property type="match status" value="1"/>
</dbReference>
<dbReference type="NCBIfam" id="NF006592">
    <property type="entry name" value="PRK09125.1"/>
    <property type="match status" value="1"/>
</dbReference>
<organism evidence="6 7">
    <name type="scientific">Herbaspirillum robiniae</name>
    <dbReference type="NCBI Taxonomy" id="2014887"/>
    <lineage>
        <taxon>Bacteria</taxon>
        <taxon>Pseudomonadati</taxon>
        <taxon>Pseudomonadota</taxon>
        <taxon>Betaproteobacteria</taxon>
        <taxon>Burkholderiales</taxon>
        <taxon>Oxalobacteraceae</taxon>
        <taxon>Herbaspirillum</taxon>
    </lineage>
</organism>
<dbReference type="GO" id="GO:0006260">
    <property type="term" value="P:DNA replication"/>
    <property type="evidence" value="ECO:0007669"/>
    <property type="project" value="UniProtKB-KW"/>
</dbReference>
<evidence type="ECO:0000313" key="6">
    <source>
        <dbReference type="EMBL" id="OWY30255.1"/>
    </source>
</evidence>
<dbReference type="SUPFAM" id="SSF50249">
    <property type="entry name" value="Nucleic acid-binding proteins"/>
    <property type="match status" value="1"/>
</dbReference>
<dbReference type="GO" id="GO:0016874">
    <property type="term" value="F:ligase activity"/>
    <property type="evidence" value="ECO:0007669"/>
    <property type="project" value="UniProtKB-KW"/>
</dbReference>
<evidence type="ECO:0000256" key="1">
    <source>
        <dbReference type="ARBA" id="ARBA00022598"/>
    </source>
</evidence>
<dbReference type="EMBL" id="NJGU01000003">
    <property type="protein sequence ID" value="OWY30255.1"/>
    <property type="molecule type" value="Genomic_DNA"/>
</dbReference>
<keyword evidence="4" id="KW-0234">DNA repair</keyword>
<dbReference type="Gene3D" id="2.40.50.140">
    <property type="entry name" value="Nucleic acid-binding proteins"/>
    <property type="match status" value="1"/>
</dbReference>
<keyword evidence="2" id="KW-0235">DNA replication</keyword>
<proteinExistence type="predicted"/>
<name>A0A246WTL7_9BURK</name>
<dbReference type="CDD" id="cd07896">
    <property type="entry name" value="Adenylation_kDNA_ligase_like"/>
    <property type="match status" value="1"/>
</dbReference>
<dbReference type="Gene3D" id="3.30.1490.70">
    <property type="match status" value="1"/>
</dbReference>
<dbReference type="Pfam" id="PF14743">
    <property type="entry name" value="DNA_ligase_OB_2"/>
    <property type="match status" value="1"/>
</dbReference>
<evidence type="ECO:0000256" key="3">
    <source>
        <dbReference type="ARBA" id="ARBA00022763"/>
    </source>
</evidence>
<dbReference type="AlphaFoldDB" id="A0A246WTL7"/>